<dbReference type="PANTHER" id="PTHR42756:SF1">
    <property type="entry name" value="TRANSCRIPTIONAL REPRESSOR OF EMRAB OPERON"/>
    <property type="match status" value="1"/>
</dbReference>
<accession>A0A174M765</accession>
<dbReference type="PANTHER" id="PTHR42756">
    <property type="entry name" value="TRANSCRIPTIONAL REGULATOR, MARR"/>
    <property type="match status" value="1"/>
</dbReference>
<evidence type="ECO:0000313" key="8">
    <source>
        <dbReference type="Proteomes" id="UP000095706"/>
    </source>
</evidence>
<evidence type="ECO:0000256" key="3">
    <source>
        <dbReference type="ARBA" id="ARBA00023163"/>
    </source>
</evidence>
<dbReference type="Proteomes" id="UP000095706">
    <property type="component" value="Unassembled WGS sequence"/>
</dbReference>
<dbReference type="EMBL" id="CZAL01000008">
    <property type="protein sequence ID" value="CUP29589.1"/>
    <property type="molecule type" value="Genomic_DNA"/>
</dbReference>
<dbReference type="PROSITE" id="PS50995">
    <property type="entry name" value="HTH_MARR_2"/>
    <property type="match status" value="1"/>
</dbReference>
<dbReference type="SUPFAM" id="SSF46785">
    <property type="entry name" value="Winged helix' DNA-binding domain"/>
    <property type="match status" value="1"/>
</dbReference>
<evidence type="ECO:0000256" key="1">
    <source>
        <dbReference type="ARBA" id="ARBA00023015"/>
    </source>
</evidence>
<dbReference type="EMBL" id="JAKNFS010000003">
    <property type="protein sequence ID" value="MCG4764495.1"/>
    <property type="molecule type" value="Genomic_DNA"/>
</dbReference>
<evidence type="ECO:0000256" key="2">
    <source>
        <dbReference type="ARBA" id="ARBA00023125"/>
    </source>
</evidence>
<dbReference type="RefSeq" id="WP_022463288.1">
    <property type="nucleotide sequence ID" value="NZ_CYYV01000003.1"/>
</dbReference>
<reference evidence="7" key="2">
    <citation type="submission" date="2022-01" db="EMBL/GenBank/DDBJ databases">
        <title>Collection of gut derived symbiotic bacterial strains cultured from healthy donors.</title>
        <authorList>
            <person name="Lin H."/>
            <person name="Kohout C."/>
            <person name="Waligurski E."/>
            <person name="Pamer E.G."/>
        </authorList>
    </citation>
    <scope>NUCLEOTIDE SEQUENCE</scope>
    <source>
        <strain evidence="7">DFI.5.49</strain>
    </source>
</reference>
<dbReference type="InterPro" id="IPR036388">
    <property type="entry name" value="WH-like_DNA-bd_sf"/>
</dbReference>
<dbReference type="STRING" id="1150298.ERS852406_00769"/>
<evidence type="ECO:0000313" key="7">
    <source>
        <dbReference type="EMBL" id="MCG4764495.1"/>
    </source>
</evidence>
<evidence type="ECO:0000313" key="9">
    <source>
        <dbReference type="Proteomes" id="UP000095709"/>
    </source>
</evidence>
<organism evidence="6 9">
    <name type="scientific">Fusicatenibacter saccharivorans</name>
    <dbReference type="NCBI Taxonomy" id="1150298"/>
    <lineage>
        <taxon>Bacteria</taxon>
        <taxon>Bacillati</taxon>
        <taxon>Bacillota</taxon>
        <taxon>Clostridia</taxon>
        <taxon>Lachnospirales</taxon>
        <taxon>Lachnospiraceae</taxon>
        <taxon>Fusicatenibacter</taxon>
    </lineage>
</organism>
<keyword evidence="2" id="KW-0238">DNA-binding</keyword>
<sequence>MCCKKRKIGHELRTLDNMMSRNLMAAARERGVDELTAMHGWILGYLCRNEDKDIFQKDIEAEFKICRSTVTNILKLMEKKGYIRRESVPYDARLKKLVLTDTGRELHEKTKDMIDILEEQTIEGIAKEDLDTFYRVIDQLKSNVKNMLGETSC</sequence>
<proteinExistence type="predicted"/>
<dbReference type="SMART" id="SM00347">
    <property type="entry name" value="HTH_MARR"/>
    <property type="match status" value="1"/>
</dbReference>
<evidence type="ECO:0000313" key="5">
    <source>
        <dbReference type="EMBL" id="CUN83186.1"/>
    </source>
</evidence>
<evidence type="ECO:0000259" key="4">
    <source>
        <dbReference type="PROSITE" id="PS50995"/>
    </source>
</evidence>
<gene>
    <name evidence="5" type="ORF">ERS852406_00769</name>
    <name evidence="6" type="ORF">ERS852498_01664</name>
    <name evidence="7" type="ORF">L0N21_03005</name>
</gene>
<dbReference type="InterPro" id="IPR000835">
    <property type="entry name" value="HTH_MarR-typ"/>
</dbReference>
<dbReference type="PRINTS" id="PR00598">
    <property type="entry name" value="HTHMARR"/>
</dbReference>
<reference evidence="8 9" key="1">
    <citation type="submission" date="2015-09" db="EMBL/GenBank/DDBJ databases">
        <authorList>
            <consortium name="Pathogen Informatics"/>
        </authorList>
    </citation>
    <scope>NUCLEOTIDE SEQUENCE [LARGE SCALE GENOMIC DNA]</scope>
    <source>
        <strain evidence="5 8">2789STDY5608849</strain>
        <strain evidence="6 9">2789STDY5834885</strain>
    </source>
</reference>
<dbReference type="Pfam" id="PF12802">
    <property type="entry name" value="MarR_2"/>
    <property type="match status" value="1"/>
</dbReference>
<dbReference type="Gene3D" id="1.10.10.10">
    <property type="entry name" value="Winged helix-like DNA-binding domain superfamily/Winged helix DNA-binding domain"/>
    <property type="match status" value="1"/>
</dbReference>
<protein>
    <submittedName>
        <fullName evidence="7">MarR family transcriptional regulator</fullName>
    </submittedName>
    <submittedName>
        <fullName evidence="6">Transcriptional regulator SlyA</fullName>
    </submittedName>
</protein>
<dbReference type="EMBL" id="CYYV01000003">
    <property type="protein sequence ID" value="CUN83186.1"/>
    <property type="molecule type" value="Genomic_DNA"/>
</dbReference>
<dbReference type="AlphaFoldDB" id="A0A174M765"/>
<keyword evidence="1" id="KW-0805">Transcription regulation</keyword>
<evidence type="ECO:0000313" key="6">
    <source>
        <dbReference type="EMBL" id="CUP29589.1"/>
    </source>
</evidence>
<feature type="domain" description="HTH marR-type" evidence="4">
    <location>
        <begin position="5"/>
        <end position="142"/>
    </location>
</feature>
<dbReference type="InterPro" id="IPR036390">
    <property type="entry name" value="WH_DNA-bd_sf"/>
</dbReference>
<dbReference type="Proteomes" id="UP000095709">
    <property type="component" value="Unassembled WGS sequence"/>
</dbReference>
<dbReference type="Proteomes" id="UP001199915">
    <property type="component" value="Unassembled WGS sequence"/>
</dbReference>
<dbReference type="GO" id="GO:0003700">
    <property type="term" value="F:DNA-binding transcription factor activity"/>
    <property type="evidence" value="ECO:0007669"/>
    <property type="project" value="InterPro"/>
</dbReference>
<dbReference type="GO" id="GO:0003677">
    <property type="term" value="F:DNA binding"/>
    <property type="evidence" value="ECO:0007669"/>
    <property type="project" value="UniProtKB-KW"/>
</dbReference>
<keyword evidence="3" id="KW-0804">Transcription</keyword>
<name>A0A174M765_9FIRM</name>